<organism evidence="2 3">
    <name type="scientific">Longicatena caecimuris</name>
    <dbReference type="NCBI Taxonomy" id="1796635"/>
    <lineage>
        <taxon>Bacteria</taxon>
        <taxon>Bacillati</taxon>
        <taxon>Bacillota</taxon>
        <taxon>Erysipelotrichia</taxon>
        <taxon>Erysipelotrichales</taxon>
        <taxon>Erysipelotrichaceae</taxon>
        <taxon>Longicatena</taxon>
    </lineage>
</organism>
<accession>A0A4R3STW6</accession>
<feature type="transmembrane region" description="Helical" evidence="1">
    <location>
        <begin position="105"/>
        <end position="124"/>
    </location>
</feature>
<dbReference type="Pfam" id="PF11449">
    <property type="entry name" value="ArsP_2"/>
    <property type="match status" value="2"/>
</dbReference>
<dbReference type="EMBL" id="SMBP01000038">
    <property type="protein sequence ID" value="TCU52210.1"/>
    <property type="molecule type" value="Genomic_DNA"/>
</dbReference>
<feature type="transmembrane region" description="Helical" evidence="1">
    <location>
        <begin position="12"/>
        <end position="29"/>
    </location>
</feature>
<feature type="transmembrane region" description="Helical" evidence="1">
    <location>
        <begin position="156"/>
        <end position="182"/>
    </location>
</feature>
<keyword evidence="1" id="KW-1133">Transmembrane helix</keyword>
<gene>
    <name evidence="2" type="ORF">EDD61_1389</name>
</gene>
<name>A0A4R3STW6_9FIRM</name>
<protein>
    <recommendedName>
        <fullName evidence="4">Arsenic efflux protein</fullName>
    </recommendedName>
</protein>
<keyword evidence="1" id="KW-0812">Transmembrane</keyword>
<dbReference type="AlphaFoldDB" id="A0A4R3STW6"/>
<evidence type="ECO:0008006" key="4">
    <source>
        <dbReference type="Google" id="ProtNLM"/>
    </source>
</evidence>
<proteinExistence type="predicted"/>
<feature type="transmembrane region" description="Helical" evidence="1">
    <location>
        <begin position="50"/>
        <end position="72"/>
    </location>
</feature>
<evidence type="ECO:0000313" key="3">
    <source>
        <dbReference type="Proteomes" id="UP000295773"/>
    </source>
</evidence>
<feature type="transmembrane region" description="Helical" evidence="1">
    <location>
        <begin position="262"/>
        <end position="280"/>
    </location>
</feature>
<keyword evidence="1" id="KW-0472">Membrane</keyword>
<keyword evidence="3" id="KW-1185">Reference proteome</keyword>
<dbReference type="RefSeq" id="WP_132225845.1">
    <property type="nucleotide sequence ID" value="NZ_JANKBG010000039.1"/>
</dbReference>
<feature type="transmembrane region" description="Helical" evidence="1">
    <location>
        <begin position="231"/>
        <end position="250"/>
    </location>
</feature>
<sequence>MQDLLTDVLHDTLSMLPFLYAAYVFMEYLEHKSNDKMQRLLAGTRRFGPLVGSVLGIVPQCGFSVIAGGLYMNGSITLGTLIAVFVSTSDEAIPILIAQPNQLDVLLQVIAVKLVIGCISGYLIDLLVKQHHMKENHPLHDIHEHCDEEQKKHPSIFAIAFLHTLKIFLFIFCVNFIISFIIHEFGEEALAQFLGAGSFLQPLFASLVGFIPNCAASVILSQLFIDGVVSFGALTAGLITSAGLGLLVLFKMYDNKKDICRILGILFIIALVTGSILQILS</sequence>
<reference evidence="2 3" key="1">
    <citation type="submission" date="2019-03" db="EMBL/GenBank/DDBJ databases">
        <title>Genomic Encyclopedia of Type Strains, Phase IV (KMG-IV): sequencing the most valuable type-strain genomes for metagenomic binning, comparative biology and taxonomic classification.</title>
        <authorList>
            <person name="Goeker M."/>
        </authorList>
    </citation>
    <scope>NUCLEOTIDE SEQUENCE [LARGE SCALE GENOMIC DNA]</scope>
    <source>
        <strain evidence="2 3">DSM 29481</strain>
    </source>
</reference>
<evidence type="ECO:0000256" key="1">
    <source>
        <dbReference type="SAM" id="Phobius"/>
    </source>
</evidence>
<dbReference type="Proteomes" id="UP000295773">
    <property type="component" value="Unassembled WGS sequence"/>
</dbReference>
<evidence type="ECO:0000313" key="2">
    <source>
        <dbReference type="EMBL" id="TCU52210.1"/>
    </source>
</evidence>
<dbReference type="NCBIfam" id="NF037962">
    <property type="entry name" value="arsenic_eff"/>
    <property type="match status" value="1"/>
</dbReference>
<feature type="transmembrane region" description="Helical" evidence="1">
    <location>
        <begin position="78"/>
        <end position="98"/>
    </location>
</feature>
<dbReference type="InterPro" id="IPR021552">
    <property type="entry name" value="ArsP_2"/>
</dbReference>
<comment type="caution">
    <text evidence="2">The sequence shown here is derived from an EMBL/GenBank/DDBJ whole genome shotgun (WGS) entry which is preliminary data.</text>
</comment>